<comment type="subcellular location">
    <subcellularLocation>
        <location evidence="1">Cell membrane</location>
        <topology evidence="1">Multi-pass membrane protein</topology>
    </subcellularLocation>
</comment>
<keyword evidence="4 14" id="KW-0808">Transferase</keyword>
<reference evidence="14 15" key="1">
    <citation type="journal article" date="2011" name="J. Bacteriol.">
        <title>Complete genome sequence of the cellulose-degrading bacterium Cellulosilyticum lentocellum.</title>
        <authorList>
            <consortium name="US DOE Joint Genome Institute"/>
            <person name="Miller D.A."/>
            <person name="Suen G."/>
            <person name="Bruce D."/>
            <person name="Copeland A."/>
            <person name="Cheng J.F."/>
            <person name="Detter C."/>
            <person name="Goodwin L.A."/>
            <person name="Han C.S."/>
            <person name="Hauser L.J."/>
            <person name="Land M.L."/>
            <person name="Lapidus A."/>
            <person name="Lucas S."/>
            <person name="Meincke L."/>
            <person name="Pitluck S."/>
            <person name="Tapia R."/>
            <person name="Teshima H."/>
            <person name="Woyke T."/>
            <person name="Fox B.G."/>
            <person name="Angert E.R."/>
            <person name="Currie C.R."/>
        </authorList>
    </citation>
    <scope>NUCLEOTIDE SEQUENCE [LARGE SCALE GENOMIC DNA]</scope>
    <source>
        <strain evidence="15">ATCC 49066 / DSM 5427 / NCIMB 11756 / RHM5</strain>
    </source>
</reference>
<dbReference type="SMART" id="SM00304">
    <property type="entry name" value="HAMP"/>
    <property type="match status" value="1"/>
</dbReference>
<dbReference type="Pfam" id="PF06580">
    <property type="entry name" value="His_kinase"/>
    <property type="match status" value="1"/>
</dbReference>
<evidence type="ECO:0000256" key="11">
    <source>
        <dbReference type="ARBA" id="ARBA00023136"/>
    </source>
</evidence>
<dbReference type="InterPro" id="IPR003660">
    <property type="entry name" value="HAMP_dom"/>
</dbReference>
<dbReference type="STRING" id="642492.Clole_0514"/>
<dbReference type="RefSeq" id="WP_013655553.1">
    <property type="nucleotide sequence ID" value="NC_015275.1"/>
</dbReference>
<evidence type="ECO:0000256" key="1">
    <source>
        <dbReference type="ARBA" id="ARBA00004651"/>
    </source>
</evidence>
<feature type="domain" description="HAMP" evidence="13">
    <location>
        <begin position="300"/>
        <end position="352"/>
    </location>
</feature>
<sequence length="578" mass="67099">MKQQRPRYFKEAIYRIFVVYALIPIAAIALITYGVVFAIWHHTIISQTEDKNTRMQEKLEWVVNDFISKAVELTENTSFYQKLKNPKYKSDAYQELYHITNSIEEEVDFYVLDKNFQMLAGSTREIPEFIPKDSQISWGITKRMNAYPRQAILECNKIYKDNLSRTKLLIGKAIVEDHIIKGYLIFVLYGDEFVKTSGTSITHIMVTDEYDKLFLASCSGFTNSLDKIKDEFKTESSYITIEGERYYKQTSSIIQGELNIYTFTAIGNLYNVFIWAGIFFTGILVFLSIVMLKVAKKITKEKTKIIDKVVEAFQEVQAGNLDVTLHIKSYEEFEIIGESYNLMLSSIKDLIASNEEKIRQTSIAEIKQLESQFNPHFLFNTLEHIRYMTKLEPEAVNKMIVSLSSILRYSINNTILDVTIAEDLEYTKSYLLIQKYRFHERFNYTVYMERGTEDCIIPKLIFQPIIENAIKYGFGDKEKLMVRMKISFLADDLVIVIYDDGVGMQLEVLQELQELLKKESNPSSHIGIYNVHRRIQLMYGKAYGIDIKSEVGQGTVVKIILPINKRRERDAEGFNCGR</sequence>
<dbReference type="PROSITE" id="PS50885">
    <property type="entry name" value="HAMP"/>
    <property type="match status" value="1"/>
</dbReference>
<keyword evidence="8" id="KW-0067">ATP-binding</keyword>
<evidence type="ECO:0000256" key="9">
    <source>
        <dbReference type="ARBA" id="ARBA00022989"/>
    </source>
</evidence>
<evidence type="ECO:0000256" key="12">
    <source>
        <dbReference type="SAM" id="Phobius"/>
    </source>
</evidence>
<evidence type="ECO:0000256" key="3">
    <source>
        <dbReference type="ARBA" id="ARBA00022553"/>
    </source>
</evidence>
<dbReference type="GO" id="GO:0005524">
    <property type="term" value="F:ATP binding"/>
    <property type="evidence" value="ECO:0007669"/>
    <property type="project" value="UniProtKB-KW"/>
</dbReference>
<keyword evidence="9 12" id="KW-1133">Transmembrane helix</keyword>
<keyword evidence="10" id="KW-0902">Two-component regulatory system</keyword>
<dbReference type="HOGENOM" id="CLU_020473_6_2_9"/>
<dbReference type="PANTHER" id="PTHR34220">
    <property type="entry name" value="SENSOR HISTIDINE KINASE YPDA"/>
    <property type="match status" value="1"/>
</dbReference>
<dbReference type="GO" id="GO:0000155">
    <property type="term" value="F:phosphorelay sensor kinase activity"/>
    <property type="evidence" value="ECO:0007669"/>
    <property type="project" value="InterPro"/>
</dbReference>
<dbReference type="GO" id="GO:0005886">
    <property type="term" value="C:plasma membrane"/>
    <property type="evidence" value="ECO:0007669"/>
    <property type="project" value="UniProtKB-SubCell"/>
</dbReference>
<dbReference type="Proteomes" id="UP000008467">
    <property type="component" value="Chromosome"/>
</dbReference>
<dbReference type="EC" id="2.7.13.3" evidence="14"/>
<keyword evidence="7 14" id="KW-0418">Kinase</keyword>
<keyword evidence="11 12" id="KW-0472">Membrane</keyword>
<evidence type="ECO:0000256" key="8">
    <source>
        <dbReference type="ARBA" id="ARBA00022840"/>
    </source>
</evidence>
<feature type="transmembrane region" description="Helical" evidence="12">
    <location>
        <begin position="272"/>
        <end position="292"/>
    </location>
</feature>
<dbReference type="Pfam" id="PF02518">
    <property type="entry name" value="HATPase_c"/>
    <property type="match status" value="1"/>
</dbReference>
<keyword evidence="2" id="KW-1003">Cell membrane</keyword>
<evidence type="ECO:0000313" key="15">
    <source>
        <dbReference type="Proteomes" id="UP000008467"/>
    </source>
</evidence>
<gene>
    <name evidence="14" type="ordered locus">Clole_0514</name>
</gene>
<dbReference type="InterPro" id="IPR050640">
    <property type="entry name" value="Bact_2-comp_sensor_kinase"/>
</dbReference>
<evidence type="ECO:0000259" key="13">
    <source>
        <dbReference type="PROSITE" id="PS50885"/>
    </source>
</evidence>
<dbReference type="InterPro" id="IPR036890">
    <property type="entry name" value="HATPase_C_sf"/>
</dbReference>
<dbReference type="eggNOG" id="COG2972">
    <property type="taxonomic scope" value="Bacteria"/>
</dbReference>
<dbReference type="SUPFAM" id="SSF55874">
    <property type="entry name" value="ATPase domain of HSP90 chaperone/DNA topoisomerase II/histidine kinase"/>
    <property type="match status" value="1"/>
</dbReference>
<evidence type="ECO:0000256" key="10">
    <source>
        <dbReference type="ARBA" id="ARBA00023012"/>
    </source>
</evidence>
<feature type="transmembrane region" description="Helical" evidence="12">
    <location>
        <begin position="12"/>
        <end position="40"/>
    </location>
</feature>
<protein>
    <submittedName>
        <fullName evidence="14">Signal transduction histidine kinase, LytS</fullName>
        <ecNumber evidence="14">2.7.13.3</ecNumber>
    </submittedName>
</protein>
<evidence type="ECO:0000256" key="2">
    <source>
        <dbReference type="ARBA" id="ARBA00022475"/>
    </source>
</evidence>
<accession>F2JLG4</accession>
<keyword evidence="3" id="KW-0597">Phosphoprotein</keyword>
<evidence type="ECO:0000256" key="6">
    <source>
        <dbReference type="ARBA" id="ARBA00022741"/>
    </source>
</evidence>
<dbReference type="Gene3D" id="6.10.340.10">
    <property type="match status" value="1"/>
</dbReference>
<dbReference type="PANTHER" id="PTHR34220:SF11">
    <property type="entry name" value="SENSOR PROTEIN KINASE HPTS"/>
    <property type="match status" value="1"/>
</dbReference>
<name>F2JLG4_CELLD</name>
<dbReference type="EMBL" id="CP002582">
    <property type="protein sequence ID" value="ADZ82252.1"/>
    <property type="molecule type" value="Genomic_DNA"/>
</dbReference>
<keyword evidence="15" id="KW-1185">Reference proteome</keyword>
<dbReference type="InterPro" id="IPR010559">
    <property type="entry name" value="Sig_transdc_His_kin_internal"/>
</dbReference>
<keyword evidence="5 12" id="KW-0812">Transmembrane</keyword>
<dbReference type="InterPro" id="IPR003594">
    <property type="entry name" value="HATPase_dom"/>
</dbReference>
<dbReference type="AlphaFoldDB" id="F2JLG4"/>
<keyword evidence="6" id="KW-0547">Nucleotide-binding</keyword>
<dbReference type="SMART" id="SM00387">
    <property type="entry name" value="HATPase_c"/>
    <property type="match status" value="1"/>
</dbReference>
<evidence type="ECO:0000313" key="14">
    <source>
        <dbReference type="EMBL" id="ADZ82252.1"/>
    </source>
</evidence>
<dbReference type="Gene3D" id="3.30.565.10">
    <property type="entry name" value="Histidine kinase-like ATPase, C-terminal domain"/>
    <property type="match status" value="1"/>
</dbReference>
<proteinExistence type="predicted"/>
<dbReference type="KEGG" id="cle:Clole_0514"/>
<dbReference type="CDD" id="cd06225">
    <property type="entry name" value="HAMP"/>
    <property type="match status" value="1"/>
</dbReference>
<evidence type="ECO:0000256" key="7">
    <source>
        <dbReference type="ARBA" id="ARBA00022777"/>
    </source>
</evidence>
<organism evidence="14 15">
    <name type="scientific">Cellulosilyticum lentocellum (strain ATCC 49066 / DSM 5427 / NCIMB 11756 / RHM5)</name>
    <name type="common">Clostridium lentocellum</name>
    <dbReference type="NCBI Taxonomy" id="642492"/>
    <lineage>
        <taxon>Bacteria</taxon>
        <taxon>Bacillati</taxon>
        <taxon>Bacillota</taxon>
        <taxon>Clostridia</taxon>
        <taxon>Lachnospirales</taxon>
        <taxon>Cellulosilyticaceae</taxon>
        <taxon>Cellulosilyticum</taxon>
    </lineage>
</organism>
<evidence type="ECO:0000256" key="4">
    <source>
        <dbReference type="ARBA" id="ARBA00022679"/>
    </source>
</evidence>
<evidence type="ECO:0000256" key="5">
    <source>
        <dbReference type="ARBA" id="ARBA00022692"/>
    </source>
</evidence>